<dbReference type="InterPro" id="IPR049213">
    <property type="entry name" value="DUF6816"/>
</dbReference>
<dbReference type="Pfam" id="PF20670">
    <property type="entry name" value="DUF6816"/>
    <property type="match status" value="1"/>
</dbReference>
<name>A0A0A1W248_MICAE</name>
<protein>
    <recommendedName>
        <fullName evidence="1">DUF6816 domain-containing protein</fullName>
    </recommendedName>
</protein>
<reference evidence="3" key="1">
    <citation type="journal article" date="2015" name="Genome">
        <title>Whole Genome Sequence of the Non-Microcystin-Producing Microcystis aeruginosa Strain NIES-44.</title>
        <authorList>
            <person name="Okano K."/>
            <person name="Miyata N."/>
            <person name="Ozaki Y."/>
        </authorList>
    </citation>
    <scope>NUCLEOTIDE SEQUENCE [LARGE SCALE GENOMIC DNA]</scope>
    <source>
        <strain evidence="3">NIES-44</strain>
    </source>
</reference>
<organism evidence="2 3">
    <name type="scientific">Microcystis aeruginosa NIES-44</name>
    <dbReference type="NCBI Taxonomy" id="449439"/>
    <lineage>
        <taxon>Bacteria</taxon>
        <taxon>Bacillati</taxon>
        <taxon>Cyanobacteriota</taxon>
        <taxon>Cyanophyceae</taxon>
        <taxon>Oscillatoriophycideae</taxon>
        <taxon>Chroococcales</taxon>
        <taxon>Microcystaceae</taxon>
        <taxon>Microcystis</taxon>
    </lineage>
</organism>
<evidence type="ECO:0000313" key="2">
    <source>
        <dbReference type="EMBL" id="GAL95601.1"/>
    </source>
</evidence>
<dbReference type="PROSITE" id="PS51257">
    <property type="entry name" value="PROKAR_LIPOPROTEIN"/>
    <property type="match status" value="1"/>
</dbReference>
<dbReference type="Proteomes" id="UP000030321">
    <property type="component" value="Unassembled WGS sequence"/>
</dbReference>
<dbReference type="AlphaFoldDB" id="A0A0A1W248"/>
<proteinExistence type="predicted"/>
<gene>
    <name evidence="2" type="ORF">N44_04457</name>
</gene>
<sequence length="259" mass="29187">MFLPMQRIILFLLVLTLGCSNHLELSIAGNLSDRLTNYPRWMTKPVVNFASGDLVYPDWMVGSWTVTSTLIDLTAPLAPQIITPGFESNRRYLEKSIEFPVRFIEKAISRPINAAFLSTIISKPSIVADRSFNGLAISRAYLGNQSVLSVKTDPNNPNRQITFLRGAHQLISTVIARNSETPSRNQFIATEISQQIFRGETNTYLNEVETTTAYQLLSPNKILGDQVTAIYLSPQSPDYFQAPNRPVALYRYRLELLKD</sequence>
<evidence type="ECO:0000313" key="3">
    <source>
        <dbReference type="Proteomes" id="UP000030321"/>
    </source>
</evidence>
<evidence type="ECO:0000259" key="1">
    <source>
        <dbReference type="Pfam" id="PF20670"/>
    </source>
</evidence>
<feature type="domain" description="DUF6816" evidence="1">
    <location>
        <begin position="49"/>
        <end position="258"/>
    </location>
</feature>
<accession>A0A0A1W248</accession>
<dbReference type="EMBL" id="BBPA01000074">
    <property type="protein sequence ID" value="GAL95601.1"/>
    <property type="molecule type" value="Genomic_DNA"/>
</dbReference>
<comment type="caution">
    <text evidence="2">The sequence shown here is derived from an EMBL/GenBank/DDBJ whole genome shotgun (WGS) entry which is preliminary data.</text>
</comment>